<proteinExistence type="predicted"/>
<dbReference type="Proteomes" id="UP000016662">
    <property type="component" value="Unassembled WGS sequence"/>
</dbReference>
<dbReference type="STRING" id="411473.RUMCAL_02700"/>
<keyword evidence="2" id="KW-1185">Reference proteome</keyword>
<evidence type="ECO:0000313" key="2">
    <source>
        <dbReference type="Proteomes" id="UP000016662"/>
    </source>
</evidence>
<dbReference type="AlphaFoldDB" id="U2LV63"/>
<sequence>KYTMRCFLIRLGMVGAEFKAARKVILRHLSGNSAFRKVGDTDAVSE</sequence>
<dbReference type="EMBL" id="AWVF01000333">
    <property type="protein sequence ID" value="ERJ91003.1"/>
    <property type="molecule type" value="Genomic_DNA"/>
</dbReference>
<organism evidence="1 2">
    <name type="scientific">Ruminococcus callidus ATCC 27760</name>
    <dbReference type="NCBI Taxonomy" id="411473"/>
    <lineage>
        <taxon>Bacteria</taxon>
        <taxon>Bacillati</taxon>
        <taxon>Bacillota</taxon>
        <taxon>Clostridia</taxon>
        <taxon>Eubacteriales</taxon>
        <taxon>Oscillospiraceae</taxon>
        <taxon>Ruminococcus</taxon>
    </lineage>
</organism>
<name>U2LV63_9FIRM</name>
<comment type="caution">
    <text evidence="1">The sequence shown here is derived from an EMBL/GenBank/DDBJ whole genome shotgun (WGS) entry which is preliminary data.</text>
</comment>
<accession>U2LV63</accession>
<dbReference type="HOGENOM" id="CLU_3177504_0_0_9"/>
<gene>
    <name evidence="1" type="ORF">RUMCAL_02700</name>
</gene>
<dbReference type="PATRIC" id="fig|411473.3.peg.2266"/>
<feature type="non-terminal residue" evidence="1">
    <location>
        <position position="1"/>
    </location>
</feature>
<evidence type="ECO:0000313" key="1">
    <source>
        <dbReference type="EMBL" id="ERJ91003.1"/>
    </source>
</evidence>
<protein>
    <submittedName>
        <fullName evidence="1">Uncharacterized protein</fullName>
    </submittedName>
</protein>
<reference evidence="1 2" key="1">
    <citation type="submission" date="2013-07" db="EMBL/GenBank/DDBJ databases">
        <authorList>
            <person name="Weinstock G."/>
            <person name="Sodergren E."/>
            <person name="Wylie T."/>
            <person name="Fulton L."/>
            <person name="Fulton R."/>
            <person name="Fronick C."/>
            <person name="O'Laughlin M."/>
            <person name="Godfrey J."/>
            <person name="Miner T."/>
            <person name="Herter B."/>
            <person name="Appelbaum E."/>
            <person name="Cordes M."/>
            <person name="Lek S."/>
            <person name="Wollam A."/>
            <person name="Pepin K.H."/>
            <person name="Palsikar V.B."/>
            <person name="Mitreva M."/>
            <person name="Wilson R.K."/>
        </authorList>
    </citation>
    <scope>NUCLEOTIDE SEQUENCE [LARGE SCALE GENOMIC DNA]</scope>
    <source>
        <strain evidence="1 2">ATCC 27760</strain>
    </source>
</reference>